<evidence type="ECO:0008006" key="3">
    <source>
        <dbReference type="Google" id="ProtNLM"/>
    </source>
</evidence>
<dbReference type="InterPro" id="IPR029060">
    <property type="entry name" value="PIN-like_dom_sf"/>
</dbReference>
<reference evidence="1 2" key="1">
    <citation type="submission" date="2019-10" db="EMBL/GenBank/DDBJ databases">
        <title>Draft Genome Sequence of Cytophagaceae sp. SJW1-29.</title>
        <authorList>
            <person name="Choi A."/>
        </authorList>
    </citation>
    <scope>NUCLEOTIDE SEQUENCE [LARGE SCALE GENOMIC DNA]</scope>
    <source>
        <strain evidence="1 2">SJW1-29</strain>
    </source>
</reference>
<dbReference type="Proteomes" id="UP000479293">
    <property type="component" value="Unassembled WGS sequence"/>
</dbReference>
<name>A0A7C9F2C3_9BACT</name>
<dbReference type="AlphaFoldDB" id="A0A7C9F2C3"/>
<proteinExistence type="predicted"/>
<accession>A0A7C9F2C3</accession>
<keyword evidence="2" id="KW-1185">Reference proteome</keyword>
<dbReference type="RefSeq" id="WP_152756868.1">
    <property type="nucleotide sequence ID" value="NZ_WHLY01000002.1"/>
</dbReference>
<gene>
    <name evidence="1" type="ORF">GBK04_03450</name>
</gene>
<evidence type="ECO:0000313" key="1">
    <source>
        <dbReference type="EMBL" id="MPR32425.1"/>
    </source>
</evidence>
<organism evidence="1 2">
    <name type="scientific">Salmonirosea aquatica</name>
    <dbReference type="NCBI Taxonomy" id="2654236"/>
    <lineage>
        <taxon>Bacteria</taxon>
        <taxon>Pseudomonadati</taxon>
        <taxon>Bacteroidota</taxon>
        <taxon>Cytophagia</taxon>
        <taxon>Cytophagales</taxon>
        <taxon>Spirosomataceae</taxon>
        <taxon>Salmonirosea</taxon>
    </lineage>
</organism>
<protein>
    <recommendedName>
        <fullName evidence="3">PIN domain-containing protein</fullName>
    </recommendedName>
</protein>
<evidence type="ECO:0000313" key="2">
    <source>
        <dbReference type="Proteomes" id="UP000479293"/>
    </source>
</evidence>
<sequence>MTKPTVYLDTSVINFLFADDAPEKKEITEAFFEDFIKLSIYDTYITEYVLDEINQTRNEENRNRLLRVFQEYPISLLPLKESAEVVSLAEAYLDGTILPVRKILDALHVACCTVAKIDYLVSWNFKHLANINREQRILAKNYELGYKYPLKIITPIELIDYGT</sequence>
<dbReference type="EMBL" id="WHLY01000002">
    <property type="protein sequence ID" value="MPR32425.1"/>
    <property type="molecule type" value="Genomic_DNA"/>
</dbReference>
<comment type="caution">
    <text evidence="1">The sequence shown here is derived from an EMBL/GenBank/DDBJ whole genome shotgun (WGS) entry which is preliminary data.</text>
</comment>
<dbReference type="SUPFAM" id="SSF88723">
    <property type="entry name" value="PIN domain-like"/>
    <property type="match status" value="1"/>
</dbReference>